<evidence type="ECO:0000256" key="9">
    <source>
        <dbReference type="ARBA" id="ARBA00022833"/>
    </source>
</evidence>
<keyword evidence="11" id="KW-0482">Metalloprotease</keyword>
<evidence type="ECO:0000256" key="6">
    <source>
        <dbReference type="ARBA" id="ARBA00022723"/>
    </source>
</evidence>
<dbReference type="GO" id="GO:0046872">
    <property type="term" value="F:metal ion binding"/>
    <property type="evidence" value="ECO:0007669"/>
    <property type="project" value="UniProtKB-KW"/>
</dbReference>
<dbReference type="Pfam" id="PF04389">
    <property type="entry name" value="Peptidase_M28"/>
    <property type="match status" value="1"/>
</dbReference>
<feature type="transmembrane region" description="Helical" evidence="15">
    <location>
        <begin position="406"/>
        <end position="432"/>
    </location>
</feature>
<evidence type="ECO:0000256" key="8">
    <source>
        <dbReference type="ARBA" id="ARBA00022824"/>
    </source>
</evidence>
<evidence type="ECO:0000256" key="12">
    <source>
        <dbReference type="ARBA" id="ARBA00023136"/>
    </source>
</evidence>
<evidence type="ECO:0000256" key="13">
    <source>
        <dbReference type="ARBA" id="ARBA00023180"/>
    </source>
</evidence>
<dbReference type="Proteomes" id="UP000822688">
    <property type="component" value="Chromosome 3"/>
</dbReference>
<feature type="compositionally biased region" description="Basic and acidic residues" evidence="14">
    <location>
        <begin position="30"/>
        <end position="44"/>
    </location>
</feature>
<protein>
    <recommendedName>
        <fullName evidence="20">Peptidase M28 domain-containing protein</fullName>
    </recommendedName>
</protein>
<dbReference type="InterPro" id="IPR053973">
    <property type="entry name" value="ERMP1-like_C"/>
</dbReference>
<sequence length="919" mass="100813">MYLAAKMLRKKNSKPVESGLKALDDNGEALSRDSSRTDVDEEKKKKSFPVATKNPPKNAVTLSLGGLFVLTLFFTPLIWQARRYMYQKHIVPLPDWAPLDKFSQERAMNHIRALAVDITGRQESTSGLAKSFTYVYSVVNDLKERAGSDLSIEIDDALVDGSFNINFLGHSVSNTYMNHRNLAVRISSKGANEGDAAVLVNGHLDGPLGSPGAADCASCVASMLEVMRYIVDTNWIPPAPLVFLFNGAEEVFLLGAHGFITAHRWKDSLGAVINIEASGASGPDLVVQSGPGTWPARVYAESAVHPMANTVAQDVMPLIPGDTDYRVFTKDFSDIPGLDIIFVLEGYVYHTGYDTADRVSRESMQARGDNLIALLQGFTTAPELKNSSSRAAHPNPVEKRPIFFDFYGIFMISYSQTVALVLHTLPLVFVLLVPGMSTTSEGAPATVPARMKSILNGASRQFVGSVLSFILPIVLAILRLTVSNTAMTWFAHPWISYFMFVPVCVAGFLLPRVGLYGNHEKPLTEQQEKESDWSAHWGGITLNATLAVFYISLGVSIGYMNFFWAFFMIPALSIMRFCQKRFGKDSLVAIFGYILPGLLPAGYMCYYSGITIQLLTEKMGMSGTFPPVIAFYVSDVILAVVFGLFAGATVGPLLPVLARWIARPPALRFLFYVSICSAVVSSLLFPYSFHAPKRVILTHAYQTNGSAEVLGSGYTFATIDPNPMSFVWKHSPGAIRTLHTDPQDASLSKPNPNVFLALYPISTLLTLSPEIPTPQALPLATPLPHIVVNQDPELETALAENPKRRRVHLEVHMGALDQVWATVMNITGHLASWSLVDQELPHPESVDRNGNPSYICRLSGKPLGGVWRFWVEAEGPEKLSIELAVLDQVMDEKTTQLSRSFPPWVAMVAGSTYISTYSV</sequence>
<evidence type="ECO:0000256" key="3">
    <source>
        <dbReference type="ARBA" id="ARBA00010918"/>
    </source>
</evidence>
<feature type="domain" description="Peptidase M28" evidence="16">
    <location>
        <begin position="184"/>
        <end position="374"/>
    </location>
</feature>
<evidence type="ECO:0000256" key="2">
    <source>
        <dbReference type="ARBA" id="ARBA00004477"/>
    </source>
</evidence>
<evidence type="ECO:0000313" key="18">
    <source>
        <dbReference type="EMBL" id="KAG0585008.1"/>
    </source>
</evidence>
<feature type="transmembrane region" description="Helical" evidence="15">
    <location>
        <begin position="494"/>
        <end position="513"/>
    </location>
</feature>
<keyword evidence="19" id="KW-1185">Reference proteome</keyword>
<dbReference type="Gene3D" id="3.40.630.10">
    <property type="entry name" value="Zn peptidases"/>
    <property type="match status" value="1"/>
</dbReference>
<evidence type="ECO:0000256" key="4">
    <source>
        <dbReference type="ARBA" id="ARBA00022670"/>
    </source>
</evidence>
<dbReference type="GO" id="GO:0006508">
    <property type="term" value="P:proteolysis"/>
    <property type="evidence" value="ECO:0007669"/>
    <property type="project" value="UniProtKB-KW"/>
</dbReference>
<reference evidence="18" key="1">
    <citation type="submission" date="2020-06" db="EMBL/GenBank/DDBJ databases">
        <title>WGS assembly of Ceratodon purpureus strain R40.</title>
        <authorList>
            <person name="Carey S.B."/>
            <person name="Jenkins J."/>
            <person name="Shu S."/>
            <person name="Lovell J.T."/>
            <person name="Sreedasyam A."/>
            <person name="Maumus F."/>
            <person name="Tiley G.P."/>
            <person name="Fernandez-Pozo N."/>
            <person name="Barry K."/>
            <person name="Chen C."/>
            <person name="Wang M."/>
            <person name="Lipzen A."/>
            <person name="Daum C."/>
            <person name="Saski C.A."/>
            <person name="Payton A.C."/>
            <person name="Mcbreen J.C."/>
            <person name="Conrad R.E."/>
            <person name="Kollar L.M."/>
            <person name="Olsson S."/>
            <person name="Huttunen S."/>
            <person name="Landis J.B."/>
            <person name="Wickett N.J."/>
            <person name="Johnson M.G."/>
            <person name="Rensing S.A."/>
            <person name="Grimwood J."/>
            <person name="Schmutz J."/>
            <person name="Mcdaniel S.F."/>
        </authorList>
    </citation>
    <scope>NUCLEOTIDE SEQUENCE</scope>
    <source>
        <strain evidence="18">R40</strain>
    </source>
</reference>
<feature type="transmembrane region" description="Helical" evidence="15">
    <location>
        <begin position="669"/>
        <end position="689"/>
    </location>
</feature>
<comment type="similarity">
    <text evidence="3">Belongs to the peptidase M28 family.</text>
</comment>
<dbReference type="EMBL" id="CM026423">
    <property type="protein sequence ID" value="KAG0585008.1"/>
    <property type="molecule type" value="Genomic_DNA"/>
</dbReference>
<comment type="cofactor">
    <cofactor evidence="1">
        <name>Zn(2+)</name>
        <dbReference type="ChEBI" id="CHEBI:29105"/>
    </cofactor>
</comment>
<feature type="region of interest" description="Disordered" evidence="14">
    <location>
        <begin position="1"/>
        <end position="52"/>
    </location>
</feature>
<keyword evidence="13" id="KW-0325">Glycoprotein</keyword>
<evidence type="ECO:0000259" key="16">
    <source>
        <dbReference type="Pfam" id="PF04389"/>
    </source>
</evidence>
<evidence type="ECO:0000313" key="19">
    <source>
        <dbReference type="Proteomes" id="UP000822688"/>
    </source>
</evidence>
<dbReference type="AlphaFoldDB" id="A0A8T0IQV9"/>
<feature type="transmembrane region" description="Helical" evidence="15">
    <location>
        <begin position="59"/>
        <end position="79"/>
    </location>
</feature>
<gene>
    <name evidence="18" type="ORF">KC19_3G250500</name>
</gene>
<keyword evidence="12 15" id="KW-0472">Membrane</keyword>
<dbReference type="Pfam" id="PF22248">
    <property type="entry name" value="ERMP1_C"/>
    <property type="match status" value="1"/>
</dbReference>
<dbReference type="GO" id="GO:0005789">
    <property type="term" value="C:endoplasmic reticulum membrane"/>
    <property type="evidence" value="ECO:0007669"/>
    <property type="project" value="UniProtKB-SubCell"/>
</dbReference>
<dbReference type="InterPro" id="IPR007484">
    <property type="entry name" value="Peptidase_M28"/>
</dbReference>
<feature type="domain" description="Endoplasmic reticulum metallopeptidase 1-like C-terminal" evidence="17">
    <location>
        <begin position="691"/>
        <end position="917"/>
    </location>
</feature>
<evidence type="ECO:0008006" key="20">
    <source>
        <dbReference type="Google" id="ProtNLM"/>
    </source>
</evidence>
<dbReference type="InterPro" id="IPR045175">
    <property type="entry name" value="M28_fam"/>
</dbReference>
<proteinExistence type="inferred from homology"/>
<evidence type="ECO:0000256" key="10">
    <source>
        <dbReference type="ARBA" id="ARBA00022989"/>
    </source>
</evidence>
<accession>A0A8T0IQV9</accession>
<evidence type="ECO:0000256" key="7">
    <source>
        <dbReference type="ARBA" id="ARBA00022801"/>
    </source>
</evidence>
<keyword evidence="10 15" id="KW-1133">Transmembrane helix</keyword>
<dbReference type="PANTHER" id="PTHR12147">
    <property type="entry name" value="METALLOPEPTIDASE M28 FAMILY MEMBER"/>
    <property type="match status" value="1"/>
</dbReference>
<keyword evidence="9" id="KW-0862">Zinc</keyword>
<comment type="subcellular location">
    <subcellularLocation>
        <location evidence="2">Endoplasmic reticulum membrane</location>
        <topology evidence="2">Multi-pass membrane protein</topology>
    </subcellularLocation>
</comment>
<evidence type="ECO:0000256" key="11">
    <source>
        <dbReference type="ARBA" id="ARBA00023049"/>
    </source>
</evidence>
<keyword evidence="5 15" id="KW-0812">Transmembrane</keyword>
<dbReference type="GO" id="GO:0008235">
    <property type="term" value="F:metalloexopeptidase activity"/>
    <property type="evidence" value="ECO:0007669"/>
    <property type="project" value="InterPro"/>
</dbReference>
<dbReference type="CDD" id="cd03875">
    <property type="entry name" value="M28_Fxna_like"/>
    <property type="match status" value="1"/>
</dbReference>
<dbReference type="PANTHER" id="PTHR12147:SF22">
    <property type="entry name" value="ENDOPLASMIC RETICULUM METALLOPEPTIDASE 1"/>
    <property type="match status" value="1"/>
</dbReference>
<feature type="transmembrane region" description="Helical" evidence="15">
    <location>
        <begin position="587"/>
        <end position="609"/>
    </location>
</feature>
<evidence type="ECO:0000256" key="14">
    <source>
        <dbReference type="SAM" id="MobiDB-lite"/>
    </source>
</evidence>
<name>A0A8T0IQV9_CERPU</name>
<feature type="transmembrane region" description="Helical" evidence="15">
    <location>
        <begin position="629"/>
        <end position="657"/>
    </location>
</feature>
<dbReference type="FunFam" id="3.40.630.10:FF:000008">
    <property type="entry name" value="Endoplasmic reticulum metallopeptidase 1"/>
    <property type="match status" value="1"/>
</dbReference>
<evidence type="ECO:0000256" key="5">
    <source>
        <dbReference type="ARBA" id="ARBA00022692"/>
    </source>
</evidence>
<evidence type="ECO:0000256" key="15">
    <source>
        <dbReference type="SAM" id="Phobius"/>
    </source>
</evidence>
<dbReference type="InterPro" id="IPR048024">
    <property type="entry name" value="Fxna-like_M28_dom"/>
</dbReference>
<keyword evidence="6" id="KW-0479">Metal-binding</keyword>
<keyword evidence="8" id="KW-0256">Endoplasmic reticulum</keyword>
<comment type="caution">
    <text evidence="18">The sequence shown here is derived from an EMBL/GenBank/DDBJ whole genome shotgun (WGS) entry which is preliminary data.</text>
</comment>
<dbReference type="SUPFAM" id="SSF53187">
    <property type="entry name" value="Zn-dependent exopeptidases"/>
    <property type="match status" value="1"/>
</dbReference>
<keyword evidence="7" id="KW-0378">Hydrolase</keyword>
<feature type="transmembrane region" description="Helical" evidence="15">
    <location>
        <begin position="462"/>
        <end position="482"/>
    </location>
</feature>
<feature type="transmembrane region" description="Helical" evidence="15">
    <location>
        <begin position="547"/>
        <end position="575"/>
    </location>
</feature>
<evidence type="ECO:0000256" key="1">
    <source>
        <dbReference type="ARBA" id="ARBA00001947"/>
    </source>
</evidence>
<evidence type="ECO:0000259" key="17">
    <source>
        <dbReference type="Pfam" id="PF22248"/>
    </source>
</evidence>
<organism evidence="18 19">
    <name type="scientific">Ceratodon purpureus</name>
    <name type="common">Fire moss</name>
    <name type="synonym">Dicranum purpureum</name>
    <dbReference type="NCBI Taxonomy" id="3225"/>
    <lineage>
        <taxon>Eukaryota</taxon>
        <taxon>Viridiplantae</taxon>
        <taxon>Streptophyta</taxon>
        <taxon>Embryophyta</taxon>
        <taxon>Bryophyta</taxon>
        <taxon>Bryophytina</taxon>
        <taxon>Bryopsida</taxon>
        <taxon>Dicranidae</taxon>
        <taxon>Pseudoditrichales</taxon>
        <taxon>Ditrichaceae</taxon>
        <taxon>Ceratodon</taxon>
    </lineage>
</organism>
<keyword evidence="4" id="KW-0645">Protease</keyword>